<dbReference type="InterPro" id="IPR031363">
    <property type="entry name" value="TMEM252"/>
</dbReference>
<accession>A0A8D2KUQ2</accession>
<evidence type="ECO:0000313" key="4">
    <source>
        <dbReference type="Proteomes" id="UP000694545"/>
    </source>
</evidence>
<dbReference type="Pfam" id="PF15664">
    <property type="entry name" value="TMEM252"/>
    <property type="match status" value="1"/>
</dbReference>
<keyword evidence="4" id="KW-1185">Reference proteome</keyword>
<dbReference type="OMA" id="LYTEMGL"/>
<reference evidence="3" key="2">
    <citation type="submission" date="2025-09" db="UniProtKB">
        <authorList>
            <consortium name="Ensembl"/>
        </authorList>
    </citation>
    <scope>IDENTIFICATION</scope>
</reference>
<evidence type="ECO:0000256" key="2">
    <source>
        <dbReference type="SAM" id="Phobius"/>
    </source>
</evidence>
<dbReference type="AlphaFoldDB" id="A0A8D2KUQ2"/>
<dbReference type="Proteomes" id="UP000694545">
    <property type="component" value="Unplaced"/>
</dbReference>
<dbReference type="PANTHER" id="PTHR35682">
    <property type="entry name" value="TRANSMEMBRANE PROTEIN 252"/>
    <property type="match status" value="1"/>
</dbReference>
<protein>
    <submittedName>
        <fullName evidence="3">Transmembrane protein 252</fullName>
    </submittedName>
</protein>
<keyword evidence="2" id="KW-0472">Membrane</keyword>
<proteinExistence type="predicted"/>
<organism evidence="3 4">
    <name type="scientific">Varanus komodoensis</name>
    <name type="common">Komodo dragon</name>
    <dbReference type="NCBI Taxonomy" id="61221"/>
    <lineage>
        <taxon>Eukaryota</taxon>
        <taxon>Metazoa</taxon>
        <taxon>Chordata</taxon>
        <taxon>Craniata</taxon>
        <taxon>Vertebrata</taxon>
        <taxon>Euteleostomi</taxon>
        <taxon>Lepidosauria</taxon>
        <taxon>Squamata</taxon>
        <taxon>Bifurcata</taxon>
        <taxon>Unidentata</taxon>
        <taxon>Episquamata</taxon>
        <taxon>Toxicofera</taxon>
        <taxon>Anguimorpha</taxon>
        <taxon>Paleoanguimorpha</taxon>
        <taxon>Varanoidea</taxon>
        <taxon>Varanidae</taxon>
        <taxon>Varanus</taxon>
    </lineage>
</organism>
<feature type="region of interest" description="Disordered" evidence="1">
    <location>
        <begin position="146"/>
        <end position="167"/>
    </location>
</feature>
<dbReference type="PANTHER" id="PTHR35682:SF1">
    <property type="entry name" value="TRANSMEMBRANE PROTEIN 252"/>
    <property type="match status" value="1"/>
</dbReference>
<keyword evidence="2" id="KW-0812">Transmembrane</keyword>
<reference evidence="3" key="1">
    <citation type="submission" date="2025-08" db="UniProtKB">
        <authorList>
            <consortium name="Ensembl"/>
        </authorList>
    </citation>
    <scope>IDENTIFICATION</scope>
</reference>
<dbReference type="Ensembl" id="ENSVKKT00000008812.1">
    <property type="protein sequence ID" value="ENSVKKP00000008592.1"/>
    <property type="gene ID" value="ENSVKKG00000006112.1"/>
</dbReference>
<evidence type="ECO:0000256" key="1">
    <source>
        <dbReference type="SAM" id="MobiDB-lite"/>
    </source>
</evidence>
<feature type="compositionally biased region" description="Polar residues" evidence="1">
    <location>
        <begin position="156"/>
        <end position="167"/>
    </location>
</feature>
<keyword evidence="2" id="KW-1133">Transmembrane helix</keyword>
<name>A0A8D2KUQ2_VARKO</name>
<feature type="transmembrane region" description="Helical" evidence="2">
    <location>
        <begin position="44"/>
        <end position="63"/>
    </location>
</feature>
<sequence>MSRNLFSFLRLFVLMIGFAVICLGAFCISTNASACKCNSLPIAYFLLPLGFLLLISGIFWSIYHEASRYKGLFFSIIHGNPRLQQNICTIDRYVPDFYPPSYEDSTDPVKQTFPLPVFPLEREDTYNIPPPLYTESSLEFIEEINPQEQPPPSYEVSVQQQTTRQGSGSAIVAECC</sequence>
<evidence type="ECO:0000313" key="3">
    <source>
        <dbReference type="Ensembl" id="ENSVKKP00000008592.1"/>
    </source>
</evidence>